<dbReference type="EMBL" id="JBFRHK010000001">
    <property type="protein sequence ID" value="MEX3743581.1"/>
    <property type="molecule type" value="Genomic_DNA"/>
</dbReference>
<keyword evidence="1" id="KW-1133">Transmembrane helix</keyword>
<evidence type="ECO:0000256" key="1">
    <source>
        <dbReference type="SAM" id="Phobius"/>
    </source>
</evidence>
<organism evidence="2 3">
    <name type="scientific">Lysinibacillus xylanilyticus</name>
    <dbReference type="NCBI Taxonomy" id="582475"/>
    <lineage>
        <taxon>Bacteria</taxon>
        <taxon>Bacillati</taxon>
        <taxon>Bacillota</taxon>
        <taxon>Bacilli</taxon>
        <taxon>Bacillales</taxon>
        <taxon>Bacillaceae</taxon>
        <taxon>Lysinibacillus</taxon>
    </lineage>
</organism>
<proteinExistence type="predicted"/>
<dbReference type="Pfam" id="PF01901">
    <property type="entry name" value="O_anti_polymase"/>
    <property type="match status" value="2"/>
</dbReference>
<evidence type="ECO:0000313" key="3">
    <source>
        <dbReference type="Proteomes" id="UP001558534"/>
    </source>
</evidence>
<feature type="transmembrane region" description="Helical" evidence="1">
    <location>
        <begin position="344"/>
        <end position="363"/>
    </location>
</feature>
<dbReference type="InterPro" id="IPR002760">
    <property type="entry name" value="O_anti_polymase"/>
</dbReference>
<keyword evidence="1" id="KW-0812">Transmembrane</keyword>
<feature type="transmembrane region" description="Helical" evidence="1">
    <location>
        <begin position="83"/>
        <end position="103"/>
    </location>
</feature>
<feature type="transmembrane region" description="Helical" evidence="1">
    <location>
        <begin position="123"/>
        <end position="141"/>
    </location>
</feature>
<keyword evidence="3" id="KW-1185">Reference proteome</keyword>
<dbReference type="Proteomes" id="UP001558534">
    <property type="component" value="Unassembled WGS sequence"/>
</dbReference>
<dbReference type="NCBIfam" id="TIGR04370">
    <property type="entry name" value="glyco_rpt_poly"/>
    <property type="match status" value="1"/>
</dbReference>
<feature type="transmembrane region" description="Helical" evidence="1">
    <location>
        <begin position="198"/>
        <end position="219"/>
    </location>
</feature>
<keyword evidence="1" id="KW-0472">Membrane</keyword>
<sequence>MKKLFGKLNKIDTFSPYFFLPFILILYFFTSMFDWHKFEQFNIHVSIWPAVILAVICYYIGVYVIDKLNWTIPSFGLSFLSKYVIHFIVFLTLLGLGAFILMTFEGGLGISDESNRRNLDPKLNFFSQLLWFGVLLLLSYKMILEKNMTWKKAFVYGSIFAGVIFLFLLMAYRTPLIIMLFTGIIIFHYVVKRVKLTWFLTTLLVIGVAFSMFSFIRVLTEDRSLEFNDREQPDVELTEDERENLLTAEQKVNQTPLWIRALNEESVTGHIVLSTIIEYTQENGYLNGEIHKGIFSTLLPGEQTSPRMEVTKVVNSVSVEKGKNITRENRTTTPTFIGQLFLDGGYLLVAIGFFLYGALISLIYNKVKQEGIRSFHTVAYAFTITVFTVSMHTGLLDLIIILMLGFVIIASSIINMENKTASVILKKTAWANNMNS</sequence>
<feature type="transmembrane region" description="Helical" evidence="1">
    <location>
        <begin position="375"/>
        <end position="392"/>
    </location>
</feature>
<reference evidence="2 3" key="1">
    <citation type="submission" date="2024-07" db="EMBL/GenBank/DDBJ databases">
        <title>Characterization of a bacterium isolated from hydrolysated instant sea cucumber by whole-genome sequencing and metabolomics.</title>
        <authorList>
            <person name="Luo X."/>
            <person name="Zhang Z."/>
            <person name="Zheng Z."/>
            <person name="Zhang W."/>
            <person name="Ming T."/>
            <person name="Jiao L."/>
            <person name="Su X."/>
            <person name="Kong F."/>
            <person name="Xu J."/>
        </authorList>
    </citation>
    <scope>NUCLEOTIDE SEQUENCE [LARGE SCALE GENOMIC DNA]</scope>
    <source>
        <strain evidence="2 3">XL-2024</strain>
    </source>
</reference>
<accession>A0ABV3VQC6</accession>
<gene>
    <name evidence="2" type="ORF">AB1300_00375</name>
</gene>
<feature type="transmembrane region" description="Helical" evidence="1">
    <location>
        <begin position="12"/>
        <end position="29"/>
    </location>
</feature>
<dbReference type="RefSeq" id="WP_368634629.1">
    <property type="nucleotide sequence ID" value="NZ_JBFRHK010000001.1"/>
</dbReference>
<feature type="transmembrane region" description="Helical" evidence="1">
    <location>
        <begin position="41"/>
        <end position="62"/>
    </location>
</feature>
<feature type="transmembrane region" description="Helical" evidence="1">
    <location>
        <begin position="176"/>
        <end position="191"/>
    </location>
</feature>
<feature type="transmembrane region" description="Helical" evidence="1">
    <location>
        <begin position="153"/>
        <end position="170"/>
    </location>
</feature>
<name>A0ABV3VQC6_9BACI</name>
<comment type="caution">
    <text evidence="2">The sequence shown here is derived from an EMBL/GenBank/DDBJ whole genome shotgun (WGS) entry which is preliminary data.</text>
</comment>
<feature type="transmembrane region" description="Helical" evidence="1">
    <location>
        <begin position="398"/>
        <end position="416"/>
    </location>
</feature>
<evidence type="ECO:0000313" key="2">
    <source>
        <dbReference type="EMBL" id="MEX3743581.1"/>
    </source>
</evidence>
<protein>
    <submittedName>
        <fullName evidence="2">O-antigen polymerase</fullName>
    </submittedName>
</protein>